<dbReference type="Gene3D" id="3.40.50.150">
    <property type="entry name" value="Vaccinia Virus protein VP39"/>
    <property type="match status" value="1"/>
</dbReference>
<reference evidence="3" key="1">
    <citation type="journal article" date="2017" name="Proc. Natl. Acad. Sci. U.S.A.">
        <title>Simulation of Deepwater Horizon oil plume reveals substrate specialization within a complex community of hydrocarbon degraders.</title>
        <authorList>
            <person name="Hu P."/>
            <person name="Dubinsky E.A."/>
            <person name="Probst A.J."/>
            <person name="Wang J."/>
            <person name="Sieber C.M.K."/>
            <person name="Tom L.M."/>
            <person name="Gardinali P."/>
            <person name="Banfield J.F."/>
            <person name="Atlas R.M."/>
            <person name="Andersen G.L."/>
        </authorList>
    </citation>
    <scope>NUCLEOTIDE SEQUENCE [LARGE SCALE GENOMIC DNA]</scope>
</reference>
<organism evidence="2 3">
    <name type="scientific">Colwellia psychrerythraea</name>
    <name type="common">Vibrio psychroerythus</name>
    <dbReference type="NCBI Taxonomy" id="28229"/>
    <lineage>
        <taxon>Bacteria</taxon>
        <taxon>Pseudomonadati</taxon>
        <taxon>Pseudomonadota</taxon>
        <taxon>Gammaproteobacteria</taxon>
        <taxon>Alteromonadales</taxon>
        <taxon>Colwelliaceae</taxon>
        <taxon>Colwellia</taxon>
    </lineage>
</organism>
<keyword evidence="1" id="KW-0732">Signal</keyword>
<accession>A0A1Y5EIA2</accession>
<gene>
    <name evidence="2" type="ORF">A9Q75_06630</name>
</gene>
<comment type="caution">
    <text evidence="2">The sequence shown here is derived from an EMBL/GenBank/DDBJ whole genome shotgun (WGS) entry which is preliminary data.</text>
</comment>
<proteinExistence type="predicted"/>
<dbReference type="AlphaFoldDB" id="A0A1Y5EIA2"/>
<dbReference type="SUPFAM" id="SSF53335">
    <property type="entry name" value="S-adenosyl-L-methionine-dependent methyltransferases"/>
    <property type="match status" value="1"/>
</dbReference>
<evidence type="ECO:0000256" key="1">
    <source>
        <dbReference type="SAM" id="SignalP"/>
    </source>
</evidence>
<feature type="signal peptide" evidence="1">
    <location>
        <begin position="1"/>
        <end position="28"/>
    </location>
</feature>
<evidence type="ECO:0000313" key="2">
    <source>
        <dbReference type="EMBL" id="OUR82381.1"/>
    </source>
</evidence>
<protein>
    <recommendedName>
        <fullName evidence="4">Dehydrogenase</fullName>
    </recommendedName>
</protein>
<name>A0A1Y5EIA2_COLPS</name>
<sequence>MNMVQSRRKLLKAIISISALLPALKVISMTNFTKVSHDSSSNFHFIYNNSLYKENFYQFLLNVFHLYPELEFHQLISEITKRTNSDQEIYLEVQSKLNEITSFLAPFQYVIPALNKQKTIIADQTQNLLQDKQKFSGYLEIGTTGRYLDALEERFSIEDERYFITDKKATYSPTDMIDRGQIFKAGSDILFNNYQPALNTIARDSIDLVTVYIGFHHCPIHLREEFITNIRDVMRPGASLVVRDHDVINTKMNHLVALAHDVFNLGTSESWQYNSNELRNFYSLTELDLLLNKMGFKSDGRKIFQQGDPTLNALMLYKKI</sequence>
<feature type="chain" id="PRO_5012960918" description="Dehydrogenase" evidence="1">
    <location>
        <begin position="29"/>
        <end position="320"/>
    </location>
</feature>
<dbReference type="EMBL" id="MAAF01000040">
    <property type="protein sequence ID" value="OUR82381.1"/>
    <property type="molecule type" value="Genomic_DNA"/>
</dbReference>
<evidence type="ECO:0000313" key="3">
    <source>
        <dbReference type="Proteomes" id="UP000243053"/>
    </source>
</evidence>
<evidence type="ECO:0008006" key="4">
    <source>
        <dbReference type="Google" id="ProtNLM"/>
    </source>
</evidence>
<dbReference type="InterPro" id="IPR029063">
    <property type="entry name" value="SAM-dependent_MTases_sf"/>
</dbReference>
<dbReference type="Proteomes" id="UP000243053">
    <property type="component" value="Unassembled WGS sequence"/>
</dbReference>